<evidence type="ECO:0000313" key="2">
    <source>
        <dbReference type="Proteomes" id="UP000198967"/>
    </source>
</evidence>
<proteinExistence type="predicted"/>
<evidence type="ECO:0000313" key="1">
    <source>
        <dbReference type="EMBL" id="SDG48075.1"/>
    </source>
</evidence>
<protein>
    <submittedName>
        <fullName evidence="1">Uncharacterized protein</fullName>
    </submittedName>
</protein>
<organism evidence="1 2">
    <name type="scientific">Pseudonocardia oroxyli</name>
    <dbReference type="NCBI Taxonomy" id="366584"/>
    <lineage>
        <taxon>Bacteria</taxon>
        <taxon>Bacillati</taxon>
        <taxon>Actinomycetota</taxon>
        <taxon>Actinomycetes</taxon>
        <taxon>Pseudonocardiales</taxon>
        <taxon>Pseudonocardiaceae</taxon>
        <taxon>Pseudonocardia</taxon>
    </lineage>
</organism>
<dbReference type="AlphaFoldDB" id="A0A1G7UKG0"/>
<sequence length="57" mass="6308">MFSYSQSQDLARDEQLAKQMSAALFGSDEPIDTNETDEDPSVAGLMHDYLLNNLNGI</sequence>
<name>A0A1G7UKG0_PSEOR</name>
<dbReference type="RefSeq" id="WP_176921406.1">
    <property type="nucleotide sequence ID" value="NZ_FNBE01000012.1"/>
</dbReference>
<keyword evidence="2" id="KW-1185">Reference proteome</keyword>
<accession>A0A1G7UKG0</accession>
<dbReference type="Proteomes" id="UP000198967">
    <property type="component" value="Unassembled WGS sequence"/>
</dbReference>
<reference evidence="1 2" key="1">
    <citation type="submission" date="2016-10" db="EMBL/GenBank/DDBJ databases">
        <authorList>
            <person name="de Groot N.N."/>
        </authorList>
    </citation>
    <scope>NUCLEOTIDE SEQUENCE [LARGE SCALE GENOMIC DNA]</scope>
    <source>
        <strain evidence="1 2">CGMCC 4.3143</strain>
    </source>
</reference>
<dbReference type="EMBL" id="FNBE01000012">
    <property type="protein sequence ID" value="SDG48075.1"/>
    <property type="molecule type" value="Genomic_DNA"/>
</dbReference>
<gene>
    <name evidence="1" type="ORF">SAMN05216377_11276</name>
</gene>